<comment type="similarity">
    <text evidence="1">Belongs to the mTERF family.</text>
</comment>
<dbReference type="GO" id="GO:0003676">
    <property type="term" value="F:nucleic acid binding"/>
    <property type="evidence" value="ECO:0007669"/>
    <property type="project" value="InterPro"/>
</dbReference>
<evidence type="ECO:0000256" key="3">
    <source>
        <dbReference type="ARBA" id="ARBA00022946"/>
    </source>
</evidence>
<evidence type="ECO:0000313" key="7">
    <source>
        <dbReference type="Proteomes" id="UP000822688"/>
    </source>
</evidence>
<comment type="caution">
    <text evidence="6">The sequence shown here is derived from an EMBL/GenBank/DDBJ whole genome shotgun (WGS) entry which is preliminary data.</text>
</comment>
<keyword evidence="2" id="KW-0806">Transcription termination</keyword>
<feature type="compositionally biased region" description="Acidic residues" evidence="5">
    <location>
        <begin position="799"/>
        <end position="816"/>
    </location>
</feature>
<evidence type="ECO:0000313" key="6">
    <source>
        <dbReference type="EMBL" id="KAG0591384.1"/>
    </source>
</evidence>
<feature type="region of interest" description="Disordered" evidence="5">
    <location>
        <begin position="799"/>
        <end position="818"/>
    </location>
</feature>
<dbReference type="AlphaFoldDB" id="A0A8T0J631"/>
<feature type="coiled-coil region" evidence="4">
    <location>
        <begin position="265"/>
        <end position="293"/>
    </location>
</feature>
<feature type="region of interest" description="Disordered" evidence="5">
    <location>
        <begin position="823"/>
        <end position="880"/>
    </location>
</feature>
<keyword evidence="2" id="KW-0805">Transcription regulation</keyword>
<dbReference type="Proteomes" id="UP000822688">
    <property type="component" value="Chromosome 1"/>
</dbReference>
<evidence type="ECO:0000256" key="1">
    <source>
        <dbReference type="ARBA" id="ARBA00007692"/>
    </source>
</evidence>
<dbReference type="InterPro" id="IPR038538">
    <property type="entry name" value="MTERF_sf"/>
</dbReference>
<keyword evidence="2" id="KW-0804">Transcription</keyword>
<sequence length="888" mass="99995">MHTFAVPVVSSSCGIEGLASTSSRSGVARLKGWPGENALADSLSRFSLRGFEHAVVGVRIRVAGKVVGGLEGEGEDQGWFRERAGGRGRGRGRGGFRGGGSNGGRGGGRGRGRGASSREDTRGDSKFGEQGERRWRHPREGQWPPPNPRRVYPSNLRYAPNPVYPKKNPFYPVNSRNGVDQIATRVQDQDGVRNGDSLPSSSREEPEKETYLRQLLNARSINPKPSKSLILEAEDLKEDEASISSQPYASKRSPSSEAVAVTTNMSADEKALRQALKQRREQTREVLREHFKEAQLSRTFSQLVVENMPAFVDHILIQAVALKSQERYVTSTFVARARACLAQTKVAALVKWMKHNHITYPRIGKLVDLKGTDLDRLRERIHFLKKNYVRGRDLGVVLTRHPVILERPLEELCNLIQLLEDAGVRRDWVGFVICRSPGVLALSIDELLDKISFFQELGVKPEYLGPMAFNFPASIGRFPLSEMQAKVEFLRRLGLVDASIGKAIAQRPQLLACDIENGWQRLVKYFKFLGIQDAGIQRIFHVHPSVFCMNLEKNIAPKVRFFRAIGIREDAIGQVIVDFPALMSYSMDRKIRPVVRFILEEAGVKEEHIGKVIALRPQLIGTGLTLRLKPLVQYLRNQQLRREEIGRMVADFPMLLRYNLVVIESKLKFFKRHMKRPVEDLISFPRFFSYSLEGRIKPRQKILKSYDIVLHLRSMLACNDEIFDERVKAALERRSRGQSLDDVMEVETDDDELVKEPALTTDWAPVDTNIWGALRGDSSEDADIDDFDASTAWVDEEDRLASQEDDAAYEVGDDEERSGILRIHNDSHPNRVSSKKLASEPDDVEGSSEGGVATTETDIDESENESSRDEEDDSTVGEDIDFLMKYCV</sequence>
<evidence type="ECO:0000256" key="4">
    <source>
        <dbReference type="SAM" id="Coils"/>
    </source>
</evidence>
<evidence type="ECO:0000256" key="5">
    <source>
        <dbReference type="SAM" id="MobiDB-lite"/>
    </source>
</evidence>
<dbReference type="GO" id="GO:0006353">
    <property type="term" value="P:DNA-templated transcription termination"/>
    <property type="evidence" value="ECO:0007669"/>
    <property type="project" value="UniProtKB-KW"/>
</dbReference>
<organism evidence="6 7">
    <name type="scientific">Ceratodon purpureus</name>
    <name type="common">Fire moss</name>
    <name type="synonym">Dicranum purpureum</name>
    <dbReference type="NCBI Taxonomy" id="3225"/>
    <lineage>
        <taxon>Eukaryota</taxon>
        <taxon>Viridiplantae</taxon>
        <taxon>Streptophyta</taxon>
        <taxon>Embryophyta</taxon>
        <taxon>Bryophyta</taxon>
        <taxon>Bryophytina</taxon>
        <taxon>Bryopsida</taxon>
        <taxon>Dicranidae</taxon>
        <taxon>Pseudoditrichales</taxon>
        <taxon>Ditrichaceae</taxon>
        <taxon>Ceratodon</taxon>
    </lineage>
</organism>
<dbReference type="EMBL" id="CM026421">
    <property type="protein sequence ID" value="KAG0591384.1"/>
    <property type="molecule type" value="Genomic_DNA"/>
</dbReference>
<dbReference type="Pfam" id="PF02536">
    <property type="entry name" value="mTERF"/>
    <property type="match status" value="1"/>
</dbReference>
<feature type="compositionally biased region" description="Gly residues" evidence="5">
    <location>
        <begin position="95"/>
        <end position="109"/>
    </location>
</feature>
<gene>
    <name evidence="6" type="ORF">KC19_1G171500</name>
</gene>
<protein>
    <submittedName>
        <fullName evidence="6">Uncharacterized protein</fullName>
    </submittedName>
</protein>
<name>A0A8T0J631_CERPU</name>
<proteinExistence type="inferred from homology"/>
<keyword evidence="3" id="KW-0809">Transit peptide</keyword>
<reference evidence="6" key="1">
    <citation type="submission" date="2020-06" db="EMBL/GenBank/DDBJ databases">
        <title>WGS assembly of Ceratodon purpureus strain R40.</title>
        <authorList>
            <person name="Carey S.B."/>
            <person name="Jenkins J."/>
            <person name="Shu S."/>
            <person name="Lovell J.T."/>
            <person name="Sreedasyam A."/>
            <person name="Maumus F."/>
            <person name="Tiley G.P."/>
            <person name="Fernandez-Pozo N."/>
            <person name="Barry K."/>
            <person name="Chen C."/>
            <person name="Wang M."/>
            <person name="Lipzen A."/>
            <person name="Daum C."/>
            <person name="Saski C.A."/>
            <person name="Payton A.C."/>
            <person name="Mcbreen J.C."/>
            <person name="Conrad R.E."/>
            <person name="Kollar L.M."/>
            <person name="Olsson S."/>
            <person name="Huttunen S."/>
            <person name="Landis J.B."/>
            <person name="Wickett N.J."/>
            <person name="Johnson M.G."/>
            <person name="Rensing S.A."/>
            <person name="Grimwood J."/>
            <person name="Schmutz J."/>
            <person name="Mcdaniel S.F."/>
        </authorList>
    </citation>
    <scope>NUCLEOTIDE SEQUENCE</scope>
    <source>
        <strain evidence="6">R40</strain>
    </source>
</reference>
<feature type="region of interest" description="Disordered" evidence="5">
    <location>
        <begin position="184"/>
        <end position="208"/>
    </location>
</feature>
<feature type="region of interest" description="Disordered" evidence="5">
    <location>
        <begin position="71"/>
        <end position="156"/>
    </location>
</feature>
<dbReference type="InterPro" id="IPR003690">
    <property type="entry name" value="MTERF"/>
</dbReference>
<evidence type="ECO:0000256" key="2">
    <source>
        <dbReference type="ARBA" id="ARBA00022472"/>
    </source>
</evidence>
<feature type="compositionally biased region" description="Acidic residues" evidence="5">
    <location>
        <begin position="857"/>
        <end position="880"/>
    </location>
</feature>
<feature type="compositionally biased region" description="Basic and acidic residues" evidence="5">
    <location>
        <begin position="116"/>
        <end position="133"/>
    </location>
</feature>
<dbReference type="SMART" id="SM00733">
    <property type="entry name" value="Mterf"/>
    <property type="match status" value="9"/>
</dbReference>
<dbReference type="PANTHER" id="PTHR13068">
    <property type="entry name" value="CGI-12 PROTEIN-RELATED"/>
    <property type="match status" value="1"/>
</dbReference>
<dbReference type="PANTHER" id="PTHR13068:SF98">
    <property type="entry name" value="TRANSCRIPTION TERMINATION FACTOR MTERF2, CHLOROPLASTIC"/>
    <property type="match status" value="1"/>
</dbReference>
<keyword evidence="4" id="KW-0175">Coiled coil</keyword>
<keyword evidence="7" id="KW-1185">Reference proteome</keyword>
<dbReference type="Gene3D" id="1.25.70.10">
    <property type="entry name" value="Transcription termination factor 3, mitochondrial"/>
    <property type="match status" value="1"/>
</dbReference>
<accession>A0A8T0J631</accession>